<dbReference type="GO" id="GO:0003735">
    <property type="term" value="F:structural constituent of ribosome"/>
    <property type="evidence" value="ECO:0007669"/>
    <property type="project" value="InterPro"/>
</dbReference>
<dbReference type="Pfam" id="PF00318">
    <property type="entry name" value="Ribosomal_S2"/>
    <property type="match status" value="1"/>
</dbReference>
<dbReference type="Proteomes" id="UP000176650">
    <property type="component" value="Unassembled WGS sequence"/>
</dbReference>
<dbReference type="GO" id="GO:0022627">
    <property type="term" value="C:cytosolic small ribosomal subunit"/>
    <property type="evidence" value="ECO:0007669"/>
    <property type="project" value="TreeGrafter"/>
</dbReference>
<dbReference type="InterPro" id="IPR005706">
    <property type="entry name" value="Ribosomal_uS2_bac/mit/plastid"/>
</dbReference>
<dbReference type="PANTHER" id="PTHR12534:SF0">
    <property type="entry name" value="SMALL RIBOSOMAL SUBUNIT PROTEIN US2M"/>
    <property type="match status" value="1"/>
</dbReference>
<dbReference type="InterPro" id="IPR023591">
    <property type="entry name" value="Ribosomal_uS2_flav_dom_sf"/>
</dbReference>
<accession>A0A1F5BUE1</accession>
<dbReference type="CDD" id="cd01425">
    <property type="entry name" value="RPS2"/>
    <property type="match status" value="1"/>
</dbReference>
<comment type="similarity">
    <text evidence="1 5">Belongs to the universal ribosomal protein uS2 family.</text>
</comment>
<dbReference type="GO" id="GO:0006412">
    <property type="term" value="P:translation"/>
    <property type="evidence" value="ECO:0007669"/>
    <property type="project" value="UniProtKB-UniRule"/>
</dbReference>
<dbReference type="AlphaFoldDB" id="A0A1F5BUE1"/>
<evidence type="ECO:0000256" key="5">
    <source>
        <dbReference type="HAMAP-Rule" id="MF_00291"/>
    </source>
</evidence>
<dbReference type="EMBL" id="MEYS01000002">
    <property type="protein sequence ID" value="OGD34214.1"/>
    <property type="molecule type" value="Genomic_DNA"/>
</dbReference>
<keyword evidence="2 5" id="KW-0689">Ribosomal protein</keyword>
<sequence>MLQKMFGAGVHWGHKKAKGHPKMKPYILTTRQNVQIINVEKTLEKLNEAAAFLKDIVATGGVVLVVATKMPSKTLVKGFAEKTGMPYVEERWLGGTITNFPMLSKRLEFFLGQEAKTAKGEFANKTKKEQLLISRDIERLEKKMGGMKTLKKIPHALLIVDIGEHMAAVREAKRTGVPVVAISDTNTDPTLVTHPIPANDKSALSVSFILDYLAKAMNEGKQQAQTAVAAASSAKQ</sequence>
<dbReference type="STRING" id="1797298.A2988_00580"/>
<dbReference type="Gene3D" id="1.10.287.610">
    <property type="entry name" value="Helix hairpin bin"/>
    <property type="match status" value="1"/>
</dbReference>
<protein>
    <recommendedName>
        <fullName evidence="4 5">Small ribosomal subunit protein uS2</fullName>
    </recommendedName>
</protein>
<name>A0A1F5BUE1_9BACT</name>
<evidence type="ECO:0000256" key="3">
    <source>
        <dbReference type="ARBA" id="ARBA00023274"/>
    </source>
</evidence>
<reference evidence="6 7" key="1">
    <citation type="journal article" date="2016" name="Nat. Commun.">
        <title>Thousands of microbial genomes shed light on interconnected biogeochemical processes in an aquifer system.</title>
        <authorList>
            <person name="Anantharaman K."/>
            <person name="Brown C.T."/>
            <person name="Hug L.A."/>
            <person name="Sharon I."/>
            <person name="Castelle C.J."/>
            <person name="Probst A.J."/>
            <person name="Thomas B.C."/>
            <person name="Singh A."/>
            <person name="Wilkins M.J."/>
            <person name="Karaoz U."/>
            <person name="Brodie E.L."/>
            <person name="Williams K.H."/>
            <person name="Hubbard S.S."/>
            <person name="Banfield J.F."/>
        </authorList>
    </citation>
    <scope>NUCLEOTIDE SEQUENCE [LARGE SCALE GENOMIC DNA]</scope>
</reference>
<comment type="caution">
    <text evidence="6">The sequence shown here is derived from an EMBL/GenBank/DDBJ whole genome shotgun (WGS) entry which is preliminary data.</text>
</comment>
<evidence type="ECO:0000256" key="1">
    <source>
        <dbReference type="ARBA" id="ARBA00006242"/>
    </source>
</evidence>
<dbReference type="Gene3D" id="3.40.50.10490">
    <property type="entry name" value="Glucose-6-phosphate isomerase like protein, domain 1"/>
    <property type="match status" value="1"/>
</dbReference>
<dbReference type="HAMAP" id="MF_00291_B">
    <property type="entry name" value="Ribosomal_uS2_B"/>
    <property type="match status" value="1"/>
</dbReference>
<dbReference type="InterPro" id="IPR001865">
    <property type="entry name" value="Ribosomal_uS2"/>
</dbReference>
<evidence type="ECO:0000313" key="7">
    <source>
        <dbReference type="Proteomes" id="UP000176650"/>
    </source>
</evidence>
<evidence type="ECO:0000313" key="6">
    <source>
        <dbReference type="EMBL" id="OGD34214.1"/>
    </source>
</evidence>
<dbReference type="NCBIfam" id="TIGR01011">
    <property type="entry name" value="rpsB_bact"/>
    <property type="match status" value="1"/>
</dbReference>
<dbReference type="PRINTS" id="PR00395">
    <property type="entry name" value="RIBOSOMALS2"/>
</dbReference>
<dbReference type="SUPFAM" id="SSF52313">
    <property type="entry name" value="Ribosomal protein S2"/>
    <property type="match status" value="1"/>
</dbReference>
<evidence type="ECO:0000256" key="4">
    <source>
        <dbReference type="ARBA" id="ARBA00035256"/>
    </source>
</evidence>
<gene>
    <name evidence="5" type="primary">rpsB</name>
    <name evidence="6" type="ORF">A2988_00580</name>
</gene>
<organism evidence="6 7">
    <name type="scientific">Candidatus Azambacteria bacterium RIFCSPLOWO2_01_FULL_46_25</name>
    <dbReference type="NCBI Taxonomy" id="1797298"/>
    <lineage>
        <taxon>Bacteria</taxon>
        <taxon>Candidatus Azamiibacteriota</taxon>
    </lineage>
</organism>
<evidence type="ECO:0000256" key="2">
    <source>
        <dbReference type="ARBA" id="ARBA00022980"/>
    </source>
</evidence>
<proteinExistence type="inferred from homology"/>
<dbReference type="PANTHER" id="PTHR12534">
    <property type="entry name" value="30S RIBOSOMAL PROTEIN S2 PROKARYOTIC AND ORGANELLAR"/>
    <property type="match status" value="1"/>
</dbReference>
<keyword evidence="3 5" id="KW-0687">Ribonucleoprotein</keyword>